<feature type="non-terminal residue" evidence="2">
    <location>
        <position position="141"/>
    </location>
</feature>
<accession>A0A3B0U338</accession>
<feature type="transmembrane region" description="Helical" evidence="1">
    <location>
        <begin position="12"/>
        <end position="31"/>
    </location>
</feature>
<reference evidence="2" key="1">
    <citation type="submission" date="2018-06" db="EMBL/GenBank/DDBJ databases">
        <authorList>
            <person name="Zhirakovskaya E."/>
        </authorList>
    </citation>
    <scope>NUCLEOTIDE SEQUENCE</scope>
</reference>
<dbReference type="EMBL" id="UOEQ01000551">
    <property type="protein sequence ID" value="VAW24718.1"/>
    <property type="molecule type" value="Genomic_DNA"/>
</dbReference>
<sequence>MKPDEINKLRGLVYVFIGLFSAAIAAAVYFGLTFTPIQAVLAGLIGFIFALFFLQRKYQQRDIMRIERAIEDLSRLLSTDAKAGKNLSRRLNELVDQEPAQRLETLEADISVLGTVVRQLAESLAEMEERQRSEYSVSTYD</sequence>
<protein>
    <submittedName>
        <fullName evidence="2">Uncharacterized protein</fullName>
    </submittedName>
</protein>
<dbReference type="AlphaFoldDB" id="A0A3B0U338"/>
<evidence type="ECO:0000313" key="2">
    <source>
        <dbReference type="EMBL" id="VAW24718.1"/>
    </source>
</evidence>
<keyword evidence="1" id="KW-1133">Transmembrane helix</keyword>
<keyword evidence="1" id="KW-0812">Transmembrane</keyword>
<feature type="transmembrane region" description="Helical" evidence="1">
    <location>
        <begin position="37"/>
        <end position="54"/>
    </location>
</feature>
<proteinExistence type="predicted"/>
<keyword evidence="1" id="KW-0472">Membrane</keyword>
<gene>
    <name evidence="2" type="ORF">MNBD_ALPHA11-818</name>
</gene>
<organism evidence="2">
    <name type="scientific">hydrothermal vent metagenome</name>
    <dbReference type="NCBI Taxonomy" id="652676"/>
    <lineage>
        <taxon>unclassified sequences</taxon>
        <taxon>metagenomes</taxon>
        <taxon>ecological metagenomes</taxon>
    </lineage>
</organism>
<evidence type="ECO:0000256" key="1">
    <source>
        <dbReference type="SAM" id="Phobius"/>
    </source>
</evidence>
<name>A0A3B0U338_9ZZZZ</name>